<dbReference type="Pfam" id="PF07690">
    <property type="entry name" value="MFS_1"/>
    <property type="match status" value="1"/>
</dbReference>
<feature type="transmembrane region" description="Helical" evidence="7">
    <location>
        <begin position="279"/>
        <end position="297"/>
    </location>
</feature>
<feature type="transmembrane region" description="Helical" evidence="7">
    <location>
        <begin position="138"/>
        <end position="159"/>
    </location>
</feature>
<gene>
    <name evidence="8" type="ORF">GCM10011585_26050</name>
</gene>
<dbReference type="EMBL" id="BMGT01000003">
    <property type="protein sequence ID" value="GGG81350.1"/>
    <property type="molecule type" value="Genomic_DNA"/>
</dbReference>
<comment type="caution">
    <text evidence="8">The sequence shown here is derived from an EMBL/GenBank/DDBJ whole genome shotgun (WGS) entry which is preliminary data.</text>
</comment>
<feature type="transmembrane region" description="Helical" evidence="7">
    <location>
        <begin position="340"/>
        <end position="358"/>
    </location>
</feature>
<protein>
    <submittedName>
        <fullName evidence="8">MFS transporter</fullName>
    </submittedName>
</protein>
<keyword evidence="4 7" id="KW-0812">Transmembrane</keyword>
<name>A0A917HKB2_9BACT</name>
<feature type="transmembrane region" description="Helical" evidence="7">
    <location>
        <begin position="370"/>
        <end position="392"/>
    </location>
</feature>
<feature type="transmembrane region" description="Helical" evidence="7">
    <location>
        <begin position="106"/>
        <end position="126"/>
    </location>
</feature>
<dbReference type="InterPro" id="IPR011701">
    <property type="entry name" value="MFS"/>
</dbReference>
<dbReference type="GO" id="GO:0012505">
    <property type="term" value="C:endomembrane system"/>
    <property type="evidence" value="ECO:0007669"/>
    <property type="project" value="UniProtKB-SubCell"/>
</dbReference>
<evidence type="ECO:0000256" key="3">
    <source>
        <dbReference type="ARBA" id="ARBA00022448"/>
    </source>
</evidence>
<evidence type="ECO:0000256" key="6">
    <source>
        <dbReference type="ARBA" id="ARBA00023136"/>
    </source>
</evidence>
<evidence type="ECO:0000313" key="8">
    <source>
        <dbReference type="EMBL" id="GGG81350.1"/>
    </source>
</evidence>
<evidence type="ECO:0000256" key="1">
    <source>
        <dbReference type="ARBA" id="ARBA00004127"/>
    </source>
</evidence>
<comment type="subcellular location">
    <subcellularLocation>
        <location evidence="1">Endomembrane system</location>
        <topology evidence="1">Multi-pass membrane protein</topology>
    </subcellularLocation>
</comment>
<evidence type="ECO:0000256" key="2">
    <source>
        <dbReference type="ARBA" id="ARBA00008335"/>
    </source>
</evidence>
<dbReference type="GO" id="GO:0016020">
    <property type="term" value="C:membrane"/>
    <property type="evidence" value="ECO:0007669"/>
    <property type="project" value="TreeGrafter"/>
</dbReference>
<accession>A0A917HKB2</accession>
<feature type="transmembrane region" description="Helical" evidence="7">
    <location>
        <begin position="303"/>
        <end position="328"/>
    </location>
</feature>
<feature type="transmembrane region" description="Helical" evidence="7">
    <location>
        <begin position="165"/>
        <end position="186"/>
    </location>
</feature>
<feature type="transmembrane region" description="Helical" evidence="7">
    <location>
        <begin position="239"/>
        <end position="258"/>
    </location>
</feature>
<dbReference type="SUPFAM" id="SSF103473">
    <property type="entry name" value="MFS general substrate transporter"/>
    <property type="match status" value="1"/>
</dbReference>
<dbReference type="Gene3D" id="1.20.1250.20">
    <property type="entry name" value="MFS general substrate transporter like domains"/>
    <property type="match status" value="2"/>
</dbReference>
<organism evidence="8 9">
    <name type="scientific">Edaphobacter dinghuensis</name>
    <dbReference type="NCBI Taxonomy" id="1560005"/>
    <lineage>
        <taxon>Bacteria</taxon>
        <taxon>Pseudomonadati</taxon>
        <taxon>Acidobacteriota</taxon>
        <taxon>Terriglobia</taxon>
        <taxon>Terriglobales</taxon>
        <taxon>Acidobacteriaceae</taxon>
        <taxon>Edaphobacter</taxon>
    </lineage>
</organism>
<keyword evidence="9" id="KW-1185">Reference proteome</keyword>
<evidence type="ECO:0000256" key="5">
    <source>
        <dbReference type="ARBA" id="ARBA00022989"/>
    </source>
</evidence>
<reference evidence="8" key="1">
    <citation type="journal article" date="2014" name="Int. J. Syst. Evol. Microbiol.">
        <title>Complete genome sequence of Corynebacterium casei LMG S-19264T (=DSM 44701T), isolated from a smear-ripened cheese.</title>
        <authorList>
            <consortium name="US DOE Joint Genome Institute (JGI-PGF)"/>
            <person name="Walter F."/>
            <person name="Albersmeier A."/>
            <person name="Kalinowski J."/>
            <person name="Ruckert C."/>
        </authorList>
    </citation>
    <scope>NUCLEOTIDE SEQUENCE</scope>
    <source>
        <strain evidence="8">CGMCC 1.12997</strain>
    </source>
</reference>
<evidence type="ECO:0000313" key="9">
    <source>
        <dbReference type="Proteomes" id="UP000647241"/>
    </source>
</evidence>
<keyword evidence="5 7" id="KW-1133">Transmembrane helix</keyword>
<dbReference type="InterPro" id="IPR051788">
    <property type="entry name" value="MFS_Transporter"/>
</dbReference>
<feature type="transmembrane region" description="Helical" evidence="7">
    <location>
        <begin position="206"/>
        <end position="227"/>
    </location>
</feature>
<reference evidence="8" key="2">
    <citation type="submission" date="2020-09" db="EMBL/GenBank/DDBJ databases">
        <authorList>
            <person name="Sun Q."/>
            <person name="Zhou Y."/>
        </authorList>
    </citation>
    <scope>NUCLEOTIDE SEQUENCE</scope>
    <source>
        <strain evidence="8">CGMCC 1.12997</strain>
    </source>
</reference>
<keyword evidence="3" id="KW-0813">Transport</keyword>
<evidence type="ECO:0000256" key="4">
    <source>
        <dbReference type="ARBA" id="ARBA00022692"/>
    </source>
</evidence>
<dbReference type="GO" id="GO:0022857">
    <property type="term" value="F:transmembrane transporter activity"/>
    <property type="evidence" value="ECO:0007669"/>
    <property type="project" value="InterPro"/>
</dbReference>
<feature type="transmembrane region" description="Helical" evidence="7">
    <location>
        <begin position="21"/>
        <end position="43"/>
    </location>
</feature>
<evidence type="ECO:0000256" key="7">
    <source>
        <dbReference type="SAM" id="Phobius"/>
    </source>
</evidence>
<dbReference type="PANTHER" id="PTHR23514">
    <property type="entry name" value="BYPASS OF STOP CODON PROTEIN 6"/>
    <property type="match status" value="1"/>
</dbReference>
<dbReference type="PANTHER" id="PTHR23514:SF3">
    <property type="entry name" value="BYPASS OF STOP CODON PROTEIN 6"/>
    <property type="match status" value="1"/>
</dbReference>
<dbReference type="AlphaFoldDB" id="A0A917HKB2"/>
<sequence>MPGTTPLTSDAFETRTSTLRVLGPVFFYFFVAGIATVMLGPLLPALIGRWHIQDAQAGTLFTTTFAGQLCGAWFATRNLRASMLYGACMSAAGCALMGWADFNAAHIALFCVGLGLGAGLTAGNVISGIAIPSARTRLIALLNMTWGAGAISCSLLVRACGPGRVRLFFCVLASCLVLAAAFAIFLPRDKKPEVAATGGNEAKAEIPMPMSLWPLLMFSAAMLLFVGVENALGGWLPSYGVRASSALLASSIALYFWVSEMTGRLMLAGLIEMFGEATLYRGSVVLLIVAEGVLIVAKHLSAGGVIALTIFCGLAIAPVYPLILSFFLARTGNHPRLGRVFAAASVGGATLPWMTGVVSSRFHGLRAGLAVPAIGTVLLLLLAGIITSTSIIPSRATER</sequence>
<feature type="transmembrane region" description="Helical" evidence="7">
    <location>
        <begin position="55"/>
        <end position="75"/>
    </location>
</feature>
<dbReference type="Proteomes" id="UP000647241">
    <property type="component" value="Unassembled WGS sequence"/>
</dbReference>
<comment type="similarity">
    <text evidence="2">Belongs to the major facilitator superfamily.</text>
</comment>
<feature type="transmembrane region" description="Helical" evidence="7">
    <location>
        <begin position="82"/>
        <end position="100"/>
    </location>
</feature>
<dbReference type="InterPro" id="IPR036259">
    <property type="entry name" value="MFS_trans_sf"/>
</dbReference>
<proteinExistence type="inferred from homology"/>
<keyword evidence="6 7" id="KW-0472">Membrane</keyword>